<reference evidence="10" key="1">
    <citation type="submission" date="2021-03" db="EMBL/GenBank/DDBJ databases">
        <title>Chromosome level genome of the anhydrobiotic midge Polypedilum vanderplanki.</title>
        <authorList>
            <person name="Yoshida Y."/>
            <person name="Kikawada T."/>
            <person name="Gusev O."/>
        </authorList>
    </citation>
    <scope>NUCLEOTIDE SEQUENCE</scope>
    <source>
        <strain evidence="10">NIAS01</strain>
        <tissue evidence="10">Whole body or cell culture</tissue>
    </source>
</reference>
<dbReference type="InterPro" id="IPR035298">
    <property type="entry name" value="PSMD13"/>
</dbReference>
<dbReference type="SMART" id="SM00088">
    <property type="entry name" value="PINT"/>
    <property type="match status" value="1"/>
</dbReference>
<comment type="caution">
    <text evidence="10">The sequence shown here is derived from an EMBL/GenBank/DDBJ whole genome shotgun (WGS) entry which is preliminary data.</text>
</comment>
<dbReference type="OrthoDB" id="1093at2759"/>
<keyword evidence="11" id="KW-1185">Reference proteome</keyword>
<dbReference type="InterPro" id="IPR000717">
    <property type="entry name" value="PCI_dom"/>
</dbReference>
<organism evidence="10 11">
    <name type="scientific">Polypedilum vanderplanki</name>
    <name type="common">Sleeping chironomid midge</name>
    <dbReference type="NCBI Taxonomy" id="319348"/>
    <lineage>
        <taxon>Eukaryota</taxon>
        <taxon>Metazoa</taxon>
        <taxon>Ecdysozoa</taxon>
        <taxon>Arthropoda</taxon>
        <taxon>Hexapoda</taxon>
        <taxon>Insecta</taxon>
        <taxon>Pterygota</taxon>
        <taxon>Neoptera</taxon>
        <taxon>Endopterygota</taxon>
        <taxon>Diptera</taxon>
        <taxon>Nematocera</taxon>
        <taxon>Chironomoidea</taxon>
        <taxon>Chironomidae</taxon>
        <taxon>Chironominae</taxon>
        <taxon>Polypedilum</taxon>
        <taxon>Polypedilum</taxon>
    </lineage>
</organism>
<evidence type="ECO:0000256" key="3">
    <source>
        <dbReference type="ARBA" id="ARBA00011441"/>
    </source>
</evidence>
<comment type="function">
    <text evidence="1">Component of the 26S proteasome, a multiprotein complex involved in the ATP-dependent degradation of ubiquitinated proteins. This complex plays a key role in the maintenance of protein homeostasis by removing misfolded or damaged proteins, which could impair cellular functions, and by removing proteins whose functions are no longer required. Therefore, the proteasome participates in numerous cellular processes, including cell cycle progression, apoptosis, or DNA damage repair.</text>
</comment>
<dbReference type="InterPro" id="IPR054179">
    <property type="entry name" value="PSD13_N"/>
</dbReference>
<evidence type="ECO:0000313" key="10">
    <source>
        <dbReference type="EMBL" id="KAG5670690.1"/>
    </source>
</evidence>
<dbReference type="Pfam" id="PF01399">
    <property type="entry name" value="PCI"/>
    <property type="match status" value="1"/>
</dbReference>
<dbReference type="InterPro" id="IPR036390">
    <property type="entry name" value="WH_DNA-bd_sf"/>
</dbReference>
<evidence type="ECO:0000256" key="5">
    <source>
        <dbReference type="ARBA" id="ARBA00022942"/>
    </source>
</evidence>
<protein>
    <recommendedName>
        <fullName evidence="4">26S proteasome non-ATPase regulatory subunit 13</fullName>
    </recommendedName>
    <alternativeName>
        <fullName evidence="6">26S proteasome regulatory subunit RPN9</fullName>
    </alternativeName>
    <alternativeName>
        <fullName evidence="8">26S proteasome regulatory subunit S11</fullName>
    </alternativeName>
    <alternativeName>
        <fullName evidence="7">26S proteasome regulatory subunit p40.5</fullName>
    </alternativeName>
</protein>
<evidence type="ECO:0000256" key="6">
    <source>
        <dbReference type="ARBA" id="ARBA00029749"/>
    </source>
</evidence>
<accession>A0A9J6BLP5</accession>
<dbReference type="GO" id="GO:0005634">
    <property type="term" value="C:nucleus"/>
    <property type="evidence" value="ECO:0007669"/>
    <property type="project" value="TreeGrafter"/>
</dbReference>
<comment type="subunit">
    <text evidence="3">Component of the 19S proteasome regulatory particle complex. The 26S proteasome consists of a 20S core particle (CP) and two 19S regulatory subunits (RP). The regulatory particle is made of a lid composed of 9 subunits including PSMD13, a base containing 6 ATPases and few additional components.</text>
</comment>
<evidence type="ECO:0000259" key="9">
    <source>
        <dbReference type="PROSITE" id="PS50250"/>
    </source>
</evidence>
<dbReference type="PANTHER" id="PTHR10539:SF0">
    <property type="entry name" value="26S PROTEASOME NON-ATPASE REGULATORY SUBUNIT 13"/>
    <property type="match status" value="1"/>
</dbReference>
<dbReference type="PANTHER" id="PTHR10539">
    <property type="entry name" value="26S PROTEASOME NON-ATPASE REGULATORY SUBUNIT 13"/>
    <property type="match status" value="1"/>
</dbReference>
<dbReference type="AlphaFoldDB" id="A0A9J6BLP5"/>
<proteinExistence type="inferred from homology"/>
<dbReference type="EMBL" id="JADBJN010000003">
    <property type="protein sequence ID" value="KAG5670690.1"/>
    <property type="molecule type" value="Genomic_DNA"/>
</dbReference>
<dbReference type="Pfam" id="PF22037">
    <property type="entry name" value="PSD13_N"/>
    <property type="match status" value="1"/>
</dbReference>
<feature type="domain" description="PCI" evidence="9">
    <location>
        <begin position="172"/>
        <end position="341"/>
    </location>
</feature>
<dbReference type="GO" id="GO:0006511">
    <property type="term" value="P:ubiquitin-dependent protein catabolic process"/>
    <property type="evidence" value="ECO:0007669"/>
    <property type="project" value="TreeGrafter"/>
</dbReference>
<evidence type="ECO:0000313" key="11">
    <source>
        <dbReference type="Proteomes" id="UP001107558"/>
    </source>
</evidence>
<evidence type="ECO:0000256" key="8">
    <source>
        <dbReference type="ARBA" id="ARBA00032323"/>
    </source>
</evidence>
<dbReference type="GO" id="GO:0008541">
    <property type="term" value="C:proteasome regulatory particle, lid subcomplex"/>
    <property type="evidence" value="ECO:0007669"/>
    <property type="project" value="TreeGrafter"/>
</dbReference>
<gene>
    <name evidence="10" type="ORF">PVAND_000937</name>
</gene>
<evidence type="ECO:0000256" key="4">
    <source>
        <dbReference type="ARBA" id="ARBA00015732"/>
    </source>
</evidence>
<dbReference type="GO" id="GO:0005198">
    <property type="term" value="F:structural molecule activity"/>
    <property type="evidence" value="ECO:0007669"/>
    <property type="project" value="TreeGrafter"/>
</dbReference>
<dbReference type="Proteomes" id="UP001107558">
    <property type="component" value="Chromosome 3"/>
</dbReference>
<name>A0A9J6BLP5_POLVA</name>
<comment type="similarity">
    <text evidence="2">Belongs to the proteasome subunit S11 family.</text>
</comment>
<evidence type="ECO:0000256" key="1">
    <source>
        <dbReference type="ARBA" id="ARBA00002362"/>
    </source>
</evidence>
<evidence type="ECO:0000256" key="7">
    <source>
        <dbReference type="ARBA" id="ARBA00031303"/>
    </source>
</evidence>
<keyword evidence="5" id="KW-0647">Proteasome</keyword>
<evidence type="ECO:0000256" key="2">
    <source>
        <dbReference type="ARBA" id="ARBA00006207"/>
    </source>
</evidence>
<dbReference type="GO" id="GO:0005829">
    <property type="term" value="C:cytosol"/>
    <property type="evidence" value="ECO:0007669"/>
    <property type="project" value="TreeGrafter"/>
</dbReference>
<dbReference type="SUPFAM" id="SSF46785">
    <property type="entry name" value="Winged helix' DNA-binding domain"/>
    <property type="match status" value="1"/>
</dbReference>
<dbReference type="PROSITE" id="PS50250">
    <property type="entry name" value="PCI"/>
    <property type="match status" value="1"/>
</dbReference>
<sequence>MSQTAVTNYLNEQKRTTDKELAAEWGVLEELYNEKLYNELTIKLDSFVKNPNMQNEQVLMQLYTNFIQSFETKINPFGLVEILSVVISHMSDKKEAVNFIDKVKEKVKMCDEAVWLCKVLQGQIYLEFLEDLDSTKKIIEELKDTLDEAGNVTPVHGKYYLLASQYYRLIGHHAEYYRTSLQFLGCSIEEFPKDQWPQQAFFLGLAALLGEGIYNIGELLSHEIIESLVGTEYEWLIELLKAFNSGDIGKFDKMKPQWSKMADLAAQETKLRQKISLLCLMEMTFKRPANNRTITFAEIAEETRLPLKEVELLIMKALAQGLVRGAIDQVSGVVNMTWVQPRVLNREQVSSMANTLEAWIQSITSMEQLIESRASEILTN</sequence>